<reference evidence="4" key="1">
    <citation type="submission" date="2016-08" db="EMBL/GenBank/DDBJ databases">
        <authorList>
            <person name="Tokovenko B."/>
            <person name="Kalinowski J."/>
        </authorList>
    </citation>
    <scope>NUCLEOTIDE SEQUENCE [LARGE SCALE GENOMIC DNA]</scope>
    <source>
        <strain evidence="4">UTMC102</strain>
    </source>
</reference>
<feature type="region of interest" description="Disordered" evidence="1">
    <location>
        <begin position="60"/>
        <end position="92"/>
    </location>
</feature>
<feature type="compositionally biased region" description="Basic and acidic residues" evidence="1">
    <location>
        <begin position="83"/>
        <end position="92"/>
    </location>
</feature>
<comment type="caution">
    <text evidence="3">The sequence shown here is derived from an EMBL/GenBank/DDBJ whole genome shotgun (WGS) entry which is preliminary data.</text>
</comment>
<dbReference type="AlphaFoldDB" id="A0A1V3C4Y9"/>
<dbReference type="OrthoDB" id="5183396at2"/>
<dbReference type="Proteomes" id="UP000189004">
    <property type="component" value="Unassembled WGS sequence"/>
</dbReference>
<feature type="compositionally biased region" description="Basic and acidic residues" evidence="1">
    <location>
        <begin position="147"/>
        <end position="161"/>
    </location>
</feature>
<accession>A0A1V3C4Y9</accession>
<dbReference type="Pfam" id="PF01814">
    <property type="entry name" value="Hemerythrin"/>
    <property type="match status" value="1"/>
</dbReference>
<gene>
    <name evidence="3" type="ORF">NOSIN_20045</name>
</gene>
<dbReference type="PANTHER" id="PTHR35585">
    <property type="entry name" value="HHE DOMAIN PROTEIN (AFU_ORTHOLOGUE AFUA_4G00730)"/>
    <property type="match status" value="1"/>
</dbReference>
<feature type="compositionally biased region" description="Basic and acidic residues" evidence="1">
    <location>
        <begin position="170"/>
        <end position="194"/>
    </location>
</feature>
<feature type="region of interest" description="Disordered" evidence="1">
    <location>
        <begin position="147"/>
        <end position="204"/>
    </location>
</feature>
<dbReference type="PANTHER" id="PTHR35585:SF1">
    <property type="entry name" value="HHE DOMAIN PROTEIN (AFU_ORTHOLOGUE AFUA_4G00730)"/>
    <property type="match status" value="1"/>
</dbReference>
<protein>
    <submittedName>
        <fullName evidence="3">Hemerythrin</fullName>
    </submittedName>
</protein>
<evidence type="ECO:0000259" key="2">
    <source>
        <dbReference type="Pfam" id="PF01814"/>
    </source>
</evidence>
<evidence type="ECO:0000256" key="1">
    <source>
        <dbReference type="SAM" id="MobiDB-lite"/>
    </source>
</evidence>
<sequence length="204" mass="23702">MAVIASATTDAEANMADDAITLITQDHRRMEELFDRLQSEPDQRPRLLDEIDAMLTAHSRAEEDEVYPATAEASGEKSQVQHSTEEHHEAEELLRRLKDCDPNSEEFDDRCREFVDAVKHHVDEEESEVLPALRRAVSEQRVQELGRAFSERREQELRSFNRPEPGQIPKQRELYEEAERLDIKNRSKMDKDELAEAVQKARQH</sequence>
<keyword evidence="4" id="KW-1185">Reference proteome</keyword>
<name>A0A1V3C4Y9_9ACTN</name>
<dbReference type="Gene3D" id="1.20.120.520">
    <property type="entry name" value="nmb1532 protein domain like"/>
    <property type="match status" value="1"/>
</dbReference>
<proteinExistence type="predicted"/>
<feature type="domain" description="Hemerythrin-like" evidence="2">
    <location>
        <begin position="19"/>
        <end position="133"/>
    </location>
</feature>
<dbReference type="InterPro" id="IPR012312">
    <property type="entry name" value="Hemerythrin-like"/>
</dbReference>
<evidence type="ECO:0000313" key="3">
    <source>
        <dbReference type="EMBL" id="OOC55837.1"/>
    </source>
</evidence>
<dbReference type="STRING" id="501010.NOSIN_20045"/>
<dbReference type="EMBL" id="MCOK01000001">
    <property type="protein sequence ID" value="OOC55837.1"/>
    <property type="molecule type" value="Genomic_DNA"/>
</dbReference>
<evidence type="ECO:0000313" key="4">
    <source>
        <dbReference type="Proteomes" id="UP000189004"/>
    </source>
</evidence>
<organism evidence="3 4">
    <name type="scientific">Nocardiopsis sinuspersici</name>
    <dbReference type="NCBI Taxonomy" id="501010"/>
    <lineage>
        <taxon>Bacteria</taxon>
        <taxon>Bacillati</taxon>
        <taxon>Actinomycetota</taxon>
        <taxon>Actinomycetes</taxon>
        <taxon>Streptosporangiales</taxon>
        <taxon>Nocardiopsidaceae</taxon>
        <taxon>Nocardiopsis</taxon>
    </lineage>
</organism>